<keyword evidence="5 9" id="KW-0229">DNA integration</keyword>
<dbReference type="Gene3D" id="1.10.150.130">
    <property type="match status" value="1"/>
</dbReference>
<dbReference type="PANTHER" id="PTHR30349">
    <property type="entry name" value="PHAGE INTEGRASE-RELATED"/>
    <property type="match status" value="1"/>
</dbReference>
<gene>
    <name evidence="9" type="primary">xerC</name>
    <name evidence="12" type="ORF">SAMN06296008_110126</name>
</gene>
<feature type="active site" description="O-(3'-phospho-DNA)-tyrosine intermediate" evidence="9">
    <location>
        <position position="310"/>
    </location>
</feature>
<sequence length="334" mass="38219">MNIQSDNLPNKPLELLLFLEDLFVVRQLSKHTIKAYDQDLMKLYAYLEEFDLRIHQVQSHQIRSWVGKLHGQGLSAKSIARLLSAWRTFFDWIKKPHPQLTLTPIVNNPVIDIKAPRKAKSLPKALSVEHTQVLMEYAKKQAQRTDLSVEQSWMVVRDYAIVELFYSSGLRLSELLSIEIRLSGDRPNARQSWLDWETAEVNVFGKGGKRRIVPVGSMAMQALIHWRAEWERRMPDLFGPLFINEAGVSLAPRTVQARLKKLAVSAGLPIHVHPHMLRHSFASHVLQSSHDLRAVQEMLGHVSIGSTQIYTSLDFQHLAQAYDQAHPRAKPEKS</sequence>
<dbReference type="STRING" id="1938817.SAMN06296008_110126"/>
<evidence type="ECO:0000256" key="7">
    <source>
        <dbReference type="ARBA" id="ARBA00023172"/>
    </source>
</evidence>
<evidence type="ECO:0000256" key="5">
    <source>
        <dbReference type="ARBA" id="ARBA00022908"/>
    </source>
</evidence>
<keyword evidence="7 9" id="KW-0233">DNA recombination</keyword>
<organism evidence="12 13">
    <name type="scientific">Polynucleobacter kasalickyi</name>
    <dbReference type="NCBI Taxonomy" id="1938817"/>
    <lineage>
        <taxon>Bacteria</taxon>
        <taxon>Pseudomonadati</taxon>
        <taxon>Pseudomonadota</taxon>
        <taxon>Betaproteobacteria</taxon>
        <taxon>Burkholderiales</taxon>
        <taxon>Burkholderiaceae</taxon>
        <taxon>Polynucleobacter</taxon>
    </lineage>
</organism>
<dbReference type="EMBL" id="FWXJ01000010">
    <property type="protein sequence ID" value="SMC65021.1"/>
    <property type="molecule type" value="Genomic_DNA"/>
</dbReference>
<evidence type="ECO:0000256" key="4">
    <source>
        <dbReference type="ARBA" id="ARBA00022829"/>
    </source>
</evidence>
<dbReference type="InterPro" id="IPR011010">
    <property type="entry name" value="DNA_brk_join_enz"/>
</dbReference>
<comment type="subunit">
    <text evidence="9">Forms a cyclic heterotetrameric complex composed of two molecules of XerC and two molecules of XerD.</text>
</comment>
<protein>
    <recommendedName>
        <fullName evidence="9">Tyrosine recombinase XerC</fullName>
    </recommendedName>
</protein>
<dbReference type="InterPro" id="IPR044068">
    <property type="entry name" value="CB"/>
</dbReference>
<feature type="active site" evidence="9">
    <location>
        <position position="171"/>
    </location>
</feature>
<dbReference type="Pfam" id="PF02899">
    <property type="entry name" value="Phage_int_SAM_1"/>
    <property type="match status" value="1"/>
</dbReference>
<dbReference type="OrthoDB" id="9801717at2"/>
<dbReference type="InterPro" id="IPR013762">
    <property type="entry name" value="Integrase-like_cat_sf"/>
</dbReference>
<dbReference type="InterPro" id="IPR010998">
    <property type="entry name" value="Integrase_recombinase_N"/>
</dbReference>
<evidence type="ECO:0000259" key="11">
    <source>
        <dbReference type="PROSITE" id="PS51900"/>
    </source>
</evidence>
<dbReference type="RefSeq" id="WP_084284151.1">
    <property type="nucleotide sequence ID" value="NZ_FWXJ01000010.1"/>
</dbReference>
<proteinExistence type="inferred from homology"/>
<keyword evidence="13" id="KW-1185">Reference proteome</keyword>
<dbReference type="Proteomes" id="UP000192708">
    <property type="component" value="Unassembled WGS sequence"/>
</dbReference>
<dbReference type="PROSITE" id="PS51898">
    <property type="entry name" value="TYR_RECOMBINASE"/>
    <property type="match status" value="1"/>
</dbReference>
<keyword evidence="3 9" id="KW-0132">Cell division</keyword>
<dbReference type="AlphaFoldDB" id="A0A1W2AX39"/>
<name>A0A1W2AX39_9BURK</name>
<reference evidence="12 13" key="1">
    <citation type="submission" date="2017-04" db="EMBL/GenBank/DDBJ databases">
        <authorList>
            <person name="Afonso C.L."/>
            <person name="Miller P.J."/>
            <person name="Scott M.A."/>
            <person name="Spackman E."/>
            <person name="Goraichik I."/>
            <person name="Dimitrov K.M."/>
            <person name="Suarez D.L."/>
            <person name="Swayne D.E."/>
        </authorList>
    </citation>
    <scope>NUCLEOTIDE SEQUENCE [LARGE SCALE GENOMIC DNA]</scope>
    <source>
        <strain evidence="12 13">VK13</strain>
    </source>
</reference>
<dbReference type="SUPFAM" id="SSF56349">
    <property type="entry name" value="DNA breaking-rejoining enzymes"/>
    <property type="match status" value="1"/>
</dbReference>
<comment type="similarity">
    <text evidence="9">Belongs to the 'phage' integrase family. XerC subfamily.</text>
</comment>
<feature type="active site" evidence="9">
    <location>
        <position position="206"/>
    </location>
</feature>
<evidence type="ECO:0000256" key="6">
    <source>
        <dbReference type="ARBA" id="ARBA00023125"/>
    </source>
</evidence>
<dbReference type="GO" id="GO:0009037">
    <property type="term" value="F:tyrosine-based site-specific recombinase activity"/>
    <property type="evidence" value="ECO:0007669"/>
    <property type="project" value="UniProtKB-UniRule"/>
</dbReference>
<keyword evidence="6 9" id="KW-0238">DNA-binding</keyword>
<dbReference type="Gene3D" id="1.10.443.10">
    <property type="entry name" value="Intergrase catalytic core"/>
    <property type="match status" value="1"/>
</dbReference>
<feature type="domain" description="Tyr recombinase" evidence="10">
    <location>
        <begin position="121"/>
        <end position="323"/>
    </location>
</feature>
<dbReference type="HAMAP" id="MF_01808">
    <property type="entry name" value="Recomb_XerC_XerD"/>
    <property type="match status" value="1"/>
</dbReference>
<keyword evidence="8 9" id="KW-0131">Cell cycle</keyword>
<dbReference type="GO" id="GO:0005737">
    <property type="term" value="C:cytoplasm"/>
    <property type="evidence" value="ECO:0007669"/>
    <property type="project" value="UniProtKB-SubCell"/>
</dbReference>
<dbReference type="GO" id="GO:0051301">
    <property type="term" value="P:cell division"/>
    <property type="evidence" value="ECO:0007669"/>
    <property type="project" value="UniProtKB-KW"/>
</dbReference>
<accession>A0A1W2AX39</accession>
<dbReference type="GO" id="GO:0003677">
    <property type="term" value="F:DNA binding"/>
    <property type="evidence" value="ECO:0007669"/>
    <property type="project" value="UniProtKB-UniRule"/>
</dbReference>
<evidence type="ECO:0000256" key="2">
    <source>
        <dbReference type="ARBA" id="ARBA00022490"/>
    </source>
</evidence>
<feature type="domain" description="Core-binding (CB)" evidence="11">
    <location>
        <begin position="9"/>
        <end position="94"/>
    </location>
</feature>
<evidence type="ECO:0000256" key="1">
    <source>
        <dbReference type="ARBA" id="ARBA00004496"/>
    </source>
</evidence>
<evidence type="ECO:0000256" key="9">
    <source>
        <dbReference type="HAMAP-Rule" id="MF_01808"/>
    </source>
</evidence>
<dbReference type="InterPro" id="IPR050090">
    <property type="entry name" value="Tyrosine_recombinase_XerCD"/>
</dbReference>
<keyword evidence="2 9" id="KW-0963">Cytoplasm</keyword>
<dbReference type="GO" id="GO:0006313">
    <property type="term" value="P:DNA transposition"/>
    <property type="evidence" value="ECO:0007669"/>
    <property type="project" value="UniProtKB-UniRule"/>
</dbReference>
<evidence type="ECO:0000313" key="13">
    <source>
        <dbReference type="Proteomes" id="UP000192708"/>
    </source>
</evidence>
<dbReference type="PANTHER" id="PTHR30349:SF81">
    <property type="entry name" value="TYROSINE RECOMBINASE XERC"/>
    <property type="match status" value="1"/>
</dbReference>
<comment type="subcellular location">
    <subcellularLocation>
        <location evidence="1 9">Cytoplasm</location>
    </subcellularLocation>
</comment>
<evidence type="ECO:0000259" key="10">
    <source>
        <dbReference type="PROSITE" id="PS51898"/>
    </source>
</evidence>
<feature type="active site" evidence="9">
    <location>
        <position position="301"/>
    </location>
</feature>
<evidence type="ECO:0000256" key="3">
    <source>
        <dbReference type="ARBA" id="ARBA00022618"/>
    </source>
</evidence>
<dbReference type="InterPro" id="IPR023009">
    <property type="entry name" value="Tyrosine_recombinase_XerC/XerD"/>
</dbReference>
<dbReference type="InterPro" id="IPR004107">
    <property type="entry name" value="Integrase_SAM-like_N"/>
</dbReference>
<feature type="active site" evidence="9">
    <location>
        <position position="275"/>
    </location>
</feature>
<evidence type="ECO:0000313" key="12">
    <source>
        <dbReference type="EMBL" id="SMC65021.1"/>
    </source>
</evidence>
<dbReference type="GO" id="GO:0007059">
    <property type="term" value="P:chromosome segregation"/>
    <property type="evidence" value="ECO:0007669"/>
    <property type="project" value="UniProtKB-UniRule"/>
</dbReference>
<dbReference type="InterPro" id="IPR002104">
    <property type="entry name" value="Integrase_catalytic"/>
</dbReference>
<comment type="function">
    <text evidence="9">Site-specific tyrosine recombinase, which acts by catalyzing the cutting and rejoining of the recombining DNA molecules. The XerC-XerD complex is essential to convert dimers of the bacterial chromosome into monomers to permit their segregation at cell division. It also contributes to the segregational stability of plasmids.</text>
</comment>
<evidence type="ECO:0000256" key="8">
    <source>
        <dbReference type="ARBA" id="ARBA00023306"/>
    </source>
</evidence>
<keyword evidence="4 9" id="KW-0159">Chromosome partition</keyword>
<dbReference type="Pfam" id="PF00589">
    <property type="entry name" value="Phage_integrase"/>
    <property type="match status" value="1"/>
</dbReference>
<feature type="active site" evidence="9">
    <location>
        <position position="278"/>
    </location>
</feature>
<dbReference type="PROSITE" id="PS51900">
    <property type="entry name" value="CB"/>
    <property type="match status" value="1"/>
</dbReference>